<dbReference type="Proteomes" id="UP000266188">
    <property type="component" value="Unassembled WGS sequence"/>
</dbReference>
<feature type="compositionally biased region" description="Basic and acidic residues" evidence="1">
    <location>
        <begin position="133"/>
        <end position="142"/>
    </location>
</feature>
<feature type="compositionally biased region" description="Low complexity" evidence="1">
    <location>
        <begin position="309"/>
        <end position="320"/>
    </location>
</feature>
<feature type="compositionally biased region" description="Basic and acidic residues" evidence="1">
    <location>
        <begin position="36"/>
        <end position="57"/>
    </location>
</feature>
<feature type="compositionally biased region" description="Low complexity" evidence="1">
    <location>
        <begin position="402"/>
        <end position="411"/>
    </location>
</feature>
<feature type="compositionally biased region" description="Basic and acidic residues" evidence="1">
    <location>
        <begin position="207"/>
        <end position="231"/>
    </location>
</feature>
<proteinExistence type="predicted"/>
<accession>A0A3A3ACD3</accession>
<dbReference type="OrthoDB" id="4509259at2759"/>
<name>A0A3A3ACD3_9EURO</name>
<gene>
    <name evidence="2" type="ORF">PHISCL_00682</name>
</gene>
<keyword evidence="3" id="KW-1185">Reference proteome</keyword>
<feature type="compositionally biased region" description="Basic and acidic residues" evidence="1">
    <location>
        <begin position="101"/>
        <end position="120"/>
    </location>
</feature>
<protein>
    <submittedName>
        <fullName evidence="2">Uncharacterized protein</fullName>
    </submittedName>
</protein>
<feature type="compositionally biased region" description="Basic residues" evidence="1">
    <location>
        <begin position="1"/>
        <end position="12"/>
    </location>
</feature>
<feature type="compositionally biased region" description="Basic and acidic residues" evidence="1">
    <location>
        <begin position="356"/>
        <end position="401"/>
    </location>
</feature>
<comment type="caution">
    <text evidence="2">The sequence shown here is derived from an EMBL/GenBank/DDBJ whole genome shotgun (WGS) entry which is preliminary data.</text>
</comment>
<dbReference type="STRING" id="2070753.A0A3A3ACD3"/>
<feature type="compositionally biased region" description="Low complexity" evidence="1">
    <location>
        <begin position="13"/>
        <end position="34"/>
    </location>
</feature>
<organism evidence="2 3">
    <name type="scientific">Aspergillus sclerotialis</name>
    <dbReference type="NCBI Taxonomy" id="2070753"/>
    <lineage>
        <taxon>Eukaryota</taxon>
        <taxon>Fungi</taxon>
        <taxon>Dikarya</taxon>
        <taxon>Ascomycota</taxon>
        <taxon>Pezizomycotina</taxon>
        <taxon>Eurotiomycetes</taxon>
        <taxon>Eurotiomycetidae</taxon>
        <taxon>Eurotiales</taxon>
        <taxon>Aspergillaceae</taxon>
        <taxon>Aspergillus</taxon>
        <taxon>Aspergillus subgen. Polypaecilum</taxon>
    </lineage>
</organism>
<evidence type="ECO:0000313" key="3">
    <source>
        <dbReference type="Proteomes" id="UP000266188"/>
    </source>
</evidence>
<dbReference type="AlphaFoldDB" id="A0A3A3ACD3"/>
<feature type="compositionally biased region" description="Basic and acidic residues" evidence="1">
    <location>
        <begin position="323"/>
        <end position="347"/>
    </location>
</feature>
<reference evidence="3" key="1">
    <citation type="submission" date="2017-02" db="EMBL/GenBank/DDBJ databases">
        <authorList>
            <person name="Tafer H."/>
            <person name="Lopandic K."/>
        </authorList>
    </citation>
    <scope>NUCLEOTIDE SEQUENCE [LARGE SCALE GENOMIC DNA]</scope>
    <source>
        <strain evidence="3">CBS 366.77</strain>
    </source>
</reference>
<dbReference type="EMBL" id="MVGC01000011">
    <property type="protein sequence ID" value="RJE26981.1"/>
    <property type="molecule type" value="Genomic_DNA"/>
</dbReference>
<feature type="region of interest" description="Disordered" evidence="1">
    <location>
        <begin position="1"/>
        <end position="463"/>
    </location>
</feature>
<evidence type="ECO:0000256" key="1">
    <source>
        <dbReference type="SAM" id="MobiDB-lite"/>
    </source>
</evidence>
<feature type="compositionally biased region" description="Basic and acidic residues" evidence="1">
    <location>
        <begin position="430"/>
        <end position="450"/>
    </location>
</feature>
<evidence type="ECO:0000313" key="2">
    <source>
        <dbReference type="EMBL" id="RJE26981.1"/>
    </source>
</evidence>
<feature type="compositionally biased region" description="Low complexity" evidence="1">
    <location>
        <begin position="60"/>
        <end position="76"/>
    </location>
</feature>
<sequence length="463" mass="48568">MPKKGGKKKSGKGKAASAAAGAATGAGAAAAAKTVADVHDTQTPGHEVEENVNKAEGEVEPSTETAADASTPEAAAKIPSAAPPQVTEEETKAAGESLTAAEKDSVQDAVDKTSASKEGKIGSLDTEESVVLPEDKAKESRLTSETFAPEQVSVSEKATDKEPGPVAPATECVGENTPVAEKPEEVKAPAGEDATPFESGDSAIHTKRPDEKGIFTQEEESKLPKMPKAEDEAPDAATSPSAGIAADTTSSDANAKSDAPAEAAGLTEVPPADKKAEPPTASGVDPEAPTERRASTVSRKASEPMESLGAAAAGVTSTGTYPDKADTELHQKEKELKAAQDKLETHEHGKKSLVTESEKKEVEKEEKAEAKKLEQKEQKEEKKLEKKAEEKAEKKEEKKPETQPQQPEPAKLAQEQKPTAPAQAQTETQKPAEKPADKSQEEAAKAEKKKGGFWSWIKRKVKG</sequence>